<dbReference type="AlphaFoldDB" id="A0A2P8HZ58"/>
<evidence type="ECO:0000256" key="1">
    <source>
        <dbReference type="ARBA" id="ARBA00002190"/>
    </source>
</evidence>
<evidence type="ECO:0000256" key="3">
    <source>
        <dbReference type="ARBA" id="ARBA00022578"/>
    </source>
</evidence>
<comment type="similarity">
    <text evidence="2">Belongs to the transposase mutator family.</text>
</comment>
<evidence type="ECO:0000256" key="2">
    <source>
        <dbReference type="ARBA" id="ARBA00010961"/>
    </source>
</evidence>
<keyword evidence="4" id="KW-0238">DNA-binding</keyword>
<gene>
    <name evidence="6" type="ORF">B0I31_12048</name>
</gene>
<keyword evidence="5" id="KW-0233">DNA recombination</keyword>
<name>A0A2P8HZ58_SACCR</name>
<evidence type="ECO:0000256" key="5">
    <source>
        <dbReference type="ARBA" id="ARBA00023172"/>
    </source>
</evidence>
<dbReference type="Pfam" id="PF00872">
    <property type="entry name" value="Transposase_mut"/>
    <property type="match status" value="1"/>
</dbReference>
<organism evidence="6 7">
    <name type="scientific">Saccharothrix carnea</name>
    <dbReference type="NCBI Taxonomy" id="1280637"/>
    <lineage>
        <taxon>Bacteria</taxon>
        <taxon>Bacillati</taxon>
        <taxon>Actinomycetota</taxon>
        <taxon>Actinomycetes</taxon>
        <taxon>Pseudonocardiales</taxon>
        <taxon>Pseudonocardiaceae</taxon>
        <taxon>Saccharothrix</taxon>
    </lineage>
</organism>
<dbReference type="GO" id="GO:0004803">
    <property type="term" value="F:transposase activity"/>
    <property type="evidence" value="ECO:0007669"/>
    <property type="project" value="InterPro"/>
</dbReference>
<sequence>MALAVTAEGHRDILGPWAGDGGEGAKYWLHALTELRNRGVADVLMVVCLRRADRPARRHRAPSGPAQ</sequence>
<protein>
    <submittedName>
        <fullName evidence="6">Mutator family transposase</fullName>
    </submittedName>
</protein>
<dbReference type="GO" id="GO:0003677">
    <property type="term" value="F:DNA binding"/>
    <property type="evidence" value="ECO:0007669"/>
    <property type="project" value="UniProtKB-KW"/>
</dbReference>
<dbReference type="Proteomes" id="UP000241118">
    <property type="component" value="Unassembled WGS sequence"/>
</dbReference>
<proteinExistence type="inferred from homology"/>
<keyword evidence="3" id="KW-0815">Transposition</keyword>
<dbReference type="EMBL" id="PYAX01000020">
    <property type="protein sequence ID" value="PSL51518.1"/>
    <property type="molecule type" value="Genomic_DNA"/>
</dbReference>
<comment type="function">
    <text evidence="1">Required for the transposition of the insertion element.</text>
</comment>
<evidence type="ECO:0000256" key="4">
    <source>
        <dbReference type="ARBA" id="ARBA00023125"/>
    </source>
</evidence>
<comment type="caution">
    <text evidence="6">The sequence shown here is derived from an EMBL/GenBank/DDBJ whole genome shotgun (WGS) entry which is preliminary data.</text>
</comment>
<keyword evidence="7" id="KW-1185">Reference proteome</keyword>
<accession>A0A2P8HZ58</accession>
<reference evidence="6 7" key="1">
    <citation type="submission" date="2018-03" db="EMBL/GenBank/DDBJ databases">
        <title>Genomic Encyclopedia of Type Strains, Phase III (KMG-III): the genomes of soil and plant-associated and newly described type strains.</title>
        <authorList>
            <person name="Whitman W."/>
        </authorList>
    </citation>
    <scope>NUCLEOTIDE SEQUENCE [LARGE SCALE GENOMIC DNA]</scope>
    <source>
        <strain evidence="6 7">CGMCC 4.7097</strain>
    </source>
</reference>
<evidence type="ECO:0000313" key="6">
    <source>
        <dbReference type="EMBL" id="PSL51518.1"/>
    </source>
</evidence>
<dbReference type="InterPro" id="IPR001207">
    <property type="entry name" value="Transposase_mutator"/>
</dbReference>
<evidence type="ECO:0000313" key="7">
    <source>
        <dbReference type="Proteomes" id="UP000241118"/>
    </source>
</evidence>
<dbReference type="GO" id="GO:0006313">
    <property type="term" value="P:DNA transposition"/>
    <property type="evidence" value="ECO:0007669"/>
    <property type="project" value="InterPro"/>
</dbReference>